<reference evidence="9 10" key="1">
    <citation type="submission" date="2017-04" db="EMBL/GenBank/DDBJ databases">
        <authorList>
            <person name="Veseli I.A."/>
            <person name="Tang C."/>
            <person name="Pombert J.-F."/>
        </authorList>
    </citation>
    <scope>NUCLEOTIDE SEQUENCE [LARGE SCALE GENOMIC DNA]</scope>
    <source>
        <strain evidence="9 10">ATCC 700373</strain>
    </source>
</reference>
<evidence type="ECO:0000256" key="6">
    <source>
        <dbReference type="SAM" id="MobiDB-lite"/>
    </source>
</evidence>
<feature type="region of interest" description="Disordered" evidence="6">
    <location>
        <begin position="897"/>
        <end position="922"/>
    </location>
</feature>
<feature type="transmembrane region" description="Helical" evidence="7">
    <location>
        <begin position="21"/>
        <end position="41"/>
    </location>
</feature>
<dbReference type="Pfam" id="PF18957">
    <property type="entry name" value="RibLong"/>
    <property type="match status" value="2"/>
</dbReference>
<evidence type="ECO:0000256" key="5">
    <source>
        <dbReference type="ARBA" id="ARBA00023088"/>
    </source>
</evidence>
<dbReference type="PROSITE" id="PS50847">
    <property type="entry name" value="GRAM_POS_ANCHORING"/>
    <property type="match status" value="1"/>
</dbReference>
<name>A0AAC9WIW1_9STAP</name>
<dbReference type="AlphaFoldDB" id="A0AAC9WIW1"/>
<feature type="transmembrane region" description="Helical" evidence="7">
    <location>
        <begin position="1129"/>
        <end position="1145"/>
    </location>
</feature>
<dbReference type="KEGG" id="slz:B5P37_04720"/>
<dbReference type="Pfam" id="PF08428">
    <property type="entry name" value="Rib"/>
    <property type="match status" value="2"/>
</dbReference>
<dbReference type="Proteomes" id="UP000242864">
    <property type="component" value="Chromosome"/>
</dbReference>
<keyword evidence="4" id="KW-0732">Signal</keyword>
<dbReference type="NCBIfam" id="TIGR01168">
    <property type="entry name" value="YSIRK_signal"/>
    <property type="match status" value="1"/>
</dbReference>
<dbReference type="Pfam" id="PF00746">
    <property type="entry name" value="Gram_pos_anchor"/>
    <property type="match status" value="1"/>
</dbReference>
<feature type="domain" description="Gram-positive cocci surface proteins LPxTG" evidence="8">
    <location>
        <begin position="1117"/>
        <end position="1154"/>
    </location>
</feature>
<feature type="compositionally biased region" description="Polar residues" evidence="6">
    <location>
        <begin position="72"/>
        <end position="88"/>
    </location>
</feature>
<feature type="region of interest" description="Disordered" evidence="6">
    <location>
        <begin position="833"/>
        <end position="856"/>
    </location>
</feature>
<dbReference type="InterPro" id="IPR059115">
    <property type="entry name" value="Rib"/>
</dbReference>
<evidence type="ECO:0000256" key="4">
    <source>
        <dbReference type="ARBA" id="ARBA00022729"/>
    </source>
</evidence>
<keyword evidence="10" id="KW-1185">Reference proteome</keyword>
<keyword evidence="3" id="KW-0964">Secreted</keyword>
<feature type="compositionally biased region" description="Polar residues" evidence="6">
    <location>
        <begin position="97"/>
        <end position="146"/>
    </location>
</feature>
<accession>A0AAC9WIW1</accession>
<evidence type="ECO:0000256" key="7">
    <source>
        <dbReference type="SAM" id="Phobius"/>
    </source>
</evidence>
<gene>
    <name evidence="9" type="ORF">B5P37_04720</name>
</gene>
<keyword evidence="7" id="KW-0812">Transmembrane</keyword>
<dbReference type="EMBL" id="CP020773">
    <property type="protein sequence ID" value="ARJ50669.1"/>
    <property type="molecule type" value="Genomic_DNA"/>
</dbReference>
<evidence type="ECO:0000313" key="9">
    <source>
        <dbReference type="EMBL" id="ARJ50669.1"/>
    </source>
</evidence>
<dbReference type="NCBIfam" id="NF038186">
    <property type="entry name" value="YPDG_rpt"/>
    <property type="match status" value="2"/>
</dbReference>
<dbReference type="InterPro" id="IPR005877">
    <property type="entry name" value="YSIRK_signal_dom"/>
</dbReference>
<organism evidence="9 10">
    <name type="scientific">Staphylococcus lutrae</name>
    <dbReference type="NCBI Taxonomy" id="155085"/>
    <lineage>
        <taxon>Bacteria</taxon>
        <taxon>Bacillati</taxon>
        <taxon>Bacillota</taxon>
        <taxon>Bacilli</taxon>
        <taxon>Bacillales</taxon>
        <taxon>Staphylococcaceae</taxon>
        <taxon>Staphylococcus</taxon>
    </lineage>
</organism>
<comment type="subcellular location">
    <subcellularLocation>
        <location evidence="1">Secreted</location>
        <location evidence="1">Cell wall</location>
        <topology evidence="1">Peptidoglycan-anchor</topology>
    </subcellularLocation>
</comment>
<evidence type="ECO:0000313" key="10">
    <source>
        <dbReference type="Proteomes" id="UP000242864"/>
    </source>
</evidence>
<protein>
    <recommendedName>
        <fullName evidence="8">Gram-positive cocci surface proteins LPxTG domain-containing protein</fullName>
    </recommendedName>
</protein>
<proteinExistence type="predicted"/>
<keyword evidence="2" id="KW-0134">Cell wall</keyword>
<evidence type="ECO:0000259" key="8">
    <source>
        <dbReference type="PROSITE" id="PS50847"/>
    </source>
</evidence>
<dbReference type="InterPro" id="IPR019931">
    <property type="entry name" value="LPXTG_anchor"/>
</dbReference>
<dbReference type="NCBIfam" id="TIGR01167">
    <property type="entry name" value="LPXTG_anchor"/>
    <property type="match status" value="1"/>
</dbReference>
<dbReference type="Pfam" id="PF04650">
    <property type="entry name" value="YSIRK_signal"/>
    <property type="match status" value="1"/>
</dbReference>
<dbReference type="RefSeq" id="WP_085237147.1">
    <property type="nucleotide sequence ID" value="NZ_CP020773.1"/>
</dbReference>
<keyword evidence="5" id="KW-0572">Peptidoglycan-anchor</keyword>
<feature type="region of interest" description="Disordered" evidence="6">
    <location>
        <begin position="72"/>
        <end position="164"/>
    </location>
</feature>
<sequence>MNKFKKRRIDFLSNHQNRYAIRRFSLGTASIFLGAMFIGGIHSNDASAATMTMQDASQANVDIIDKQIEENGTYTSEKTPTNQSSMEVSKQEETVTKDNVTQETTQSKVSSTDFSKTTSVNNTETLQQQSAPIPQADLSSGNNGISKDSFPLAEPKQIPHSTDSVQVEARTVSNNDVLEKEKHIIVADALANKYIQYQNDATSAAHTLSGRAWIVDRGTPATFSNGLTPVPEGTKVYMQWIDKDGAVSPIYQAQTTNQLSQADGNQVGPGAYAFDLRVPWIDANGRSHIYRAVAGQYYRLWIDDFKTPEGNTATMLRQTGGFFPGSYVNSVTYFNLGQFPFIGVNMQRTGIFMEVLPTNHYMTTSHWIDDKKGTLSYPAVVISPNDFISGKVWLETGAGDYANSGTGPNHNYKDIVKAGYQVVLSTLTREGASAYDKSVSYLSKKDQPAAVRRLLTEHPEYIAATVKGVTDSNGKYTVRFPKGTLNRNYIYGFVLDRQGNVIKSYSSFTSPLYQKPNSNLLFTPQTAPYHRPIRNAWVNLNFALVATVKTTVNITNFDVVANPAKRGDTAYIDILASDISPLPTFIEWRDSSGRVVQKSKQVYTVQEAKAAGTFKIPNNAKSGEIYTVYVVSGGNDIAADSLLVQVNEKAMHYQPTYLLSTVAQGQTITIPAPVNENGSALPTGTTFSVGNHGQSWAKVNHNGSIIVSPDAHVAAGIYDIPVVVTYSDGSKETVFAPVQVKIVEPLAKQYDPVHENVNKAFGIPTTVSDVTGSVSIPNYPENMAPPIVSVNDPAQLPDGQTAGTVEIGVTVTYPDGSTDIITVPVTTNEKINLESPEPSGDITPKIMPNHPNKTISKPRITSSVLDKDRYEPESKGLKKAYGTPTTIKDVTESVSIPHYPKNMASPKVTVDDSSQLPDGKTEGTVDVSVTVTYPDGSQDHIKVPITVSEGPSQAVQHHPGYKKHFVHPGEHLHVNQTGDWWMPEGTRYKIGGLIPRGWTVSVQAHNGRVTVIAPKNGVSTPMIHIPIVVTYPDGSYESIELIVMIQHSSQVEHNKSVIKPVANRPEGHLNQESDLHHKPTFGQSMEKKENRETNMVRSPYTTLHDEDVAEKQTMHQLPETGTEDMKNERIIGILFAIIGGGFLFCRRRKSNKAK</sequence>
<evidence type="ECO:0000256" key="3">
    <source>
        <dbReference type="ARBA" id="ARBA00022525"/>
    </source>
</evidence>
<keyword evidence="7" id="KW-0472">Membrane</keyword>
<keyword evidence="7" id="KW-1133">Transmembrane helix</keyword>
<dbReference type="InterPro" id="IPR044055">
    <property type="entry name" value="RibLong"/>
</dbReference>
<evidence type="ECO:0000256" key="1">
    <source>
        <dbReference type="ARBA" id="ARBA00004168"/>
    </source>
</evidence>
<evidence type="ECO:0000256" key="2">
    <source>
        <dbReference type="ARBA" id="ARBA00022512"/>
    </source>
</evidence>